<feature type="domain" description="HpaB/PvcC/4-BUDH C-terminal" evidence="5">
    <location>
        <begin position="289"/>
        <end position="470"/>
    </location>
</feature>
<dbReference type="PANTHER" id="PTHR36117:SF3">
    <property type="entry name" value="4-HYDROXYPHENYLACETATE 3-MONOOXYGENASE-RELATED"/>
    <property type="match status" value="1"/>
</dbReference>
<gene>
    <name evidence="7" type="ORF">VN24_23030</name>
</gene>
<evidence type="ECO:0000256" key="3">
    <source>
        <dbReference type="ARBA" id="ARBA00023002"/>
    </source>
</evidence>
<evidence type="ECO:0000313" key="8">
    <source>
        <dbReference type="Proteomes" id="UP000032633"/>
    </source>
</evidence>
<dbReference type="Gene3D" id="1.10.3140.10">
    <property type="entry name" value="4-hydroxybutyryl-coa dehydratase, domain 1"/>
    <property type="match status" value="1"/>
</dbReference>
<dbReference type="InterPro" id="IPR024674">
    <property type="entry name" value="HpaB/PvcC/4-BUDH_N"/>
</dbReference>
<dbReference type="InterPro" id="IPR036250">
    <property type="entry name" value="AcylCo_DH-like_C"/>
</dbReference>
<dbReference type="InterPro" id="IPR009100">
    <property type="entry name" value="AcylCoA_DH/oxidase_NM_dom_sf"/>
</dbReference>
<dbReference type="SUPFAM" id="SSF47203">
    <property type="entry name" value="Acyl-CoA dehydrogenase C-terminal domain-like"/>
    <property type="match status" value="1"/>
</dbReference>
<dbReference type="HOGENOM" id="CLU_023920_2_1_9"/>
<dbReference type="OrthoDB" id="9785230at2"/>
<evidence type="ECO:0000256" key="1">
    <source>
        <dbReference type="ARBA" id="ARBA00022630"/>
    </source>
</evidence>
<dbReference type="InterPro" id="IPR046373">
    <property type="entry name" value="Acyl-CoA_Oxase/DH_mid-dom_sf"/>
</dbReference>
<dbReference type="InterPro" id="IPR004925">
    <property type="entry name" value="HpaB/PvcC/4-BUDH"/>
</dbReference>
<keyword evidence="2 4" id="KW-0274">FAD</keyword>
<dbReference type="RefSeq" id="WP_045672333.1">
    <property type="nucleotide sequence ID" value="NZ_CP011058.1"/>
</dbReference>
<keyword evidence="8" id="KW-1185">Reference proteome</keyword>
<keyword evidence="3" id="KW-0560">Oxidoreductase</keyword>
<dbReference type="PIRSF" id="PIRSF000331">
    <property type="entry name" value="HpaA_HpaB"/>
    <property type="match status" value="1"/>
</dbReference>
<dbReference type="GO" id="GO:0016627">
    <property type="term" value="F:oxidoreductase activity, acting on the CH-CH group of donors"/>
    <property type="evidence" value="ECO:0007669"/>
    <property type="project" value="InterPro"/>
</dbReference>
<feature type="binding site" evidence="4">
    <location>
        <position position="188"/>
    </location>
    <ligand>
        <name>FAD</name>
        <dbReference type="ChEBI" id="CHEBI:57692"/>
    </ligand>
</feature>
<organism evidence="7 8">
    <name type="scientific">Paenibacillus beijingensis</name>
    <dbReference type="NCBI Taxonomy" id="1126833"/>
    <lineage>
        <taxon>Bacteria</taxon>
        <taxon>Bacillati</taxon>
        <taxon>Bacillota</taxon>
        <taxon>Bacilli</taxon>
        <taxon>Bacillales</taxon>
        <taxon>Paenibacillaceae</taxon>
        <taxon>Paenibacillus</taxon>
    </lineage>
</organism>
<dbReference type="PATRIC" id="fig|1126833.4.peg.5063"/>
<protein>
    <submittedName>
        <fullName evidence="7">4-hydroxyphenylacetate 3-hydroxylase</fullName>
    </submittedName>
</protein>
<dbReference type="InterPro" id="IPR024719">
    <property type="entry name" value="HpaB/PvcC/4-BUDH_C"/>
</dbReference>
<dbReference type="KEGG" id="pbj:VN24_23030"/>
<keyword evidence="1" id="KW-0285">Flavoprotein</keyword>
<evidence type="ECO:0000256" key="2">
    <source>
        <dbReference type="ARBA" id="ARBA00022827"/>
    </source>
</evidence>
<dbReference type="STRING" id="1126833.VN24_23030"/>
<sequence>MTAGDRYLKRLNDGRRVWLNGEIVPDLPSHPAFRGTVRSVAGILDLQDDPVTSRELTFTTNTGARANLAYLIPTEKEDIFRRSRSYRIWSDATFGVMSRVSGFYRAQLTGWYINRELIRSEQPHFPEKLARYYTHLRDNDLLITAAGHDPQIDRTKLASELGELYTALRIVRETEDGIVVRGAKMIATGGPYMDEIMVSPHSKKTQEEQRYAVMFAISPSHPGVHLICRESFASDNQEDHPLSSRYDEMDAVLVFDDALIPWERVFIKDDPDAIWKIRSDQLVSALSLHENIARLVSKLEFVAAVGTELAASIGITKFAHVQEKLAELYFQLESVQALLLSAEHRSKLHPLGVWVPEMQPILTAKNLGNRYYPRALEILQQLSGAGMLQVPSTLAELNGPLGPQLQNVYRGADRNAEDRVKLLKLAWELTGSGLGARHELYERFYAGDPVRTYAGQYVEYDKQPLLDKVGKRIG</sequence>
<dbReference type="AlphaFoldDB" id="A0A0D5NPP9"/>
<name>A0A0D5NPP9_9BACL</name>
<evidence type="ECO:0000259" key="6">
    <source>
        <dbReference type="Pfam" id="PF11794"/>
    </source>
</evidence>
<reference evidence="8" key="2">
    <citation type="submission" date="2015-03" db="EMBL/GenBank/DDBJ databases">
        <title>Genome sequence of Paenibacillus beijingensis strain DSM 24997T.</title>
        <authorList>
            <person name="Kwak Y."/>
            <person name="Shin J.-H."/>
        </authorList>
    </citation>
    <scope>NUCLEOTIDE SEQUENCE [LARGE SCALE GENOMIC DNA]</scope>
    <source>
        <strain evidence="8">DSM 24997</strain>
    </source>
</reference>
<feature type="domain" description="HpaB/PvcC/4-BUDH N-terminal" evidence="6">
    <location>
        <begin position="4"/>
        <end position="267"/>
    </location>
</feature>
<dbReference type="Gene3D" id="2.40.110.10">
    <property type="entry name" value="Butyryl-CoA Dehydrogenase, subunit A, domain 2"/>
    <property type="match status" value="1"/>
</dbReference>
<reference evidence="7 8" key="1">
    <citation type="journal article" date="2015" name="J. Biotechnol.">
        <title>Complete genome sequence of Paenibacillus beijingensis 7188(T) (=DSM 24997(T)), a novel rhizobacterium from jujube garden soil.</title>
        <authorList>
            <person name="Kwak Y."/>
            <person name="Shin J.H."/>
        </authorList>
    </citation>
    <scope>NUCLEOTIDE SEQUENCE [LARGE SCALE GENOMIC DNA]</scope>
    <source>
        <strain evidence="7 8">DSM 24997</strain>
    </source>
</reference>
<accession>A0A0D5NPP9</accession>
<dbReference type="Gene3D" id="1.20.140.10">
    <property type="entry name" value="Butyryl-CoA Dehydrogenase, subunit A, domain 3"/>
    <property type="match status" value="1"/>
</dbReference>
<feature type="binding site" evidence="4">
    <location>
        <begin position="151"/>
        <end position="154"/>
    </location>
    <ligand>
        <name>FAD</name>
        <dbReference type="ChEBI" id="CHEBI:57692"/>
    </ligand>
</feature>
<dbReference type="PANTHER" id="PTHR36117">
    <property type="entry name" value="4-HYDROXYPHENYLACETATE 3-MONOOXYGENASE-RELATED"/>
    <property type="match status" value="1"/>
</dbReference>
<dbReference type="EMBL" id="CP011058">
    <property type="protein sequence ID" value="AJY76908.1"/>
    <property type="molecule type" value="Genomic_DNA"/>
</dbReference>
<evidence type="ECO:0000313" key="7">
    <source>
        <dbReference type="EMBL" id="AJY76908.1"/>
    </source>
</evidence>
<dbReference type="Pfam" id="PF11794">
    <property type="entry name" value="HpaB_N"/>
    <property type="match status" value="1"/>
</dbReference>
<evidence type="ECO:0000259" key="5">
    <source>
        <dbReference type="Pfam" id="PF03241"/>
    </source>
</evidence>
<evidence type="ECO:0000256" key="4">
    <source>
        <dbReference type="PIRSR" id="PIRSR000331-2"/>
    </source>
</evidence>
<feature type="binding site" evidence="4">
    <location>
        <begin position="448"/>
        <end position="451"/>
    </location>
    <ligand>
        <name>FAD</name>
        <dbReference type="ChEBI" id="CHEBI:57692"/>
    </ligand>
</feature>
<proteinExistence type="predicted"/>
<dbReference type="Proteomes" id="UP000032633">
    <property type="component" value="Chromosome"/>
</dbReference>
<dbReference type="Pfam" id="PF03241">
    <property type="entry name" value="HpaB"/>
    <property type="match status" value="1"/>
</dbReference>
<dbReference type="SUPFAM" id="SSF56645">
    <property type="entry name" value="Acyl-CoA dehydrogenase NM domain-like"/>
    <property type="match status" value="1"/>
</dbReference>